<sequence>MCNLFTKLVLLLLVLPHRTLQICINVQAPFPKVVGGITNPTYIFQVDYNQVTNYLVGVGQSYEQQLRNDALGSTNKPIIVAYKSETFTYAWGKSFGTSGLSSQFSGIKINSAGTRLVVANQDAVRYLIVIDIANGNVVYATKLTATVSYDYFTRNLLLLDSGNILMGDSSSVIITYPSSDIATVKSMGGLVTYNLHSNVVQNRVYVFSYATHTCRVSFMHMDSFAHIYQFSVQCSSVPLSALVQTFQSCVYDDGTSETVAFQEDTKFFRIKQSSSIATSTVHDPATPSLKGRGLHCMSHNQFYSLMFGSYGSSATNRFYIAEVNFLKSKITYRRYLQEIYGSIYQGVIFESDKFFFAGYSTAIQVTPSASFSPGSQVGVGGGIIYGTMLTCQQIDSFTNPVADLTVNAYIFDATSIAFESSTRSVSDEIMNLPLPTSINEVVFEAIHASECGIYVPQEPYDFEGLSSYQQNYAMSYSNGPSDTLAIPIQPFTANPILIAFEIYSFTYSLKSFNGPLGGITVDSSSGEITIPSIAALGARTYNLVIEGKLIDCQTISAKFTLGASNTLPSFMGITGTTLDIVSAELGLITDFQLPSIVDPDTEQTITVTLTEAGGSAFPSFIDFSDSTHTVLRIQPGATIVVTTYQLGVRLSDGLSQATYTLFVMVEASTGTPPPPPPPSPPPSSLPSPPIPPTPPVPEVVPPPPIDKSFLITNSGPPIFTSPLETITLKLGQSTTYTLPTQTDPDNDNIDISIDLKETTAFAQYSGQKFTFLPQKGGKYKTEYEIAIVLADDNKDQKRSNYKLKVIIESEKDKEVETGPEVNGGIPANPKAKLIKCSIKIVEVSRDSHFKLKITSSQQYASSAIAKKLNESDFQVTLKDKQGIRIKIEEVLDETILSIKLEFKNKNEISSGMVRVAIKHNIYRNWTCYKLES</sequence>
<gene>
    <name evidence="3" type="ORF">FGO68_gene9231</name>
</gene>
<feature type="compositionally biased region" description="Pro residues" evidence="1">
    <location>
        <begin position="671"/>
        <end position="701"/>
    </location>
</feature>
<accession>A0A8J8T9G1</accession>
<name>A0A8J8T9G1_HALGN</name>
<organism evidence="3 4">
    <name type="scientific">Halteria grandinella</name>
    <dbReference type="NCBI Taxonomy" id="5974"/>
    <lineage>
        <taxon>Eukaryota</taxon>
        <taxon>Sar</taxon>
        <taxon>Alveolata</taxon>
        <taxon>Ciliophora</taxon>
        <taxon>Intramacronucleata</taxon>
        <taxon>Spirotrichea</taxon>
        <taxon>Stichotrichia</taxon>
        <taxon>Sporadotrichida</taxon>
        <taxon>Halteriidae</taxon>
        <taxon>Halteria</taxon>
    </lineage>
</organism>
<evidence type="ECO:0000313" key="4">
    <source>
        <dbReference type="Proteomes" id="UP000785679"/>
    </source>
</evidence>
<evidence type="ECO:0008006" key="5">
    <source>
        <dbReference type="Google" id="ProtNLM"/>
    </source>
</evidence>
<dbReference type="EMBL" id="RRYP01000981">
    <property type="protein sequence ID" value="TNV86570.1"/>
    <property type="molecule type" value="Genomic_DNA"/>
</dbReference>
<protein>
    <recommendedName>
        <fullName evidence="5">Cadherin domain-containing protein</fullName>
    </recommendedName>
</protein>
<comment type="caution">
    <text evidence="3">The sequence shown here is derived from an EMBL/GenBank/DDBJ whole genome shotgun (WGS) entry which is preliminary data.</text>
</comment>
<proteinExistence type="predicted"/>
<evidence type="ECO:0000256" key="1">
    <source>
        <dbReference type="SAM" id="MobiDB-lite"/>
    </source>
</evidence>
<keyword evidence="4" id="KW-1185">Reference proteome</keyword>
<dbReference type="AlphaFoldDB" id="A0A8J8T9G1"/>
<dbReference type="SUPFAM" id="SSF50998">
    <property type="entry name" value="Quinoprotein alcohol dehydrogenase-like"/>
    <property type="match status" value="1"/>
</dbReference>
<feature type="region of interest" description="Disordered" evidence="1">
    <location>
        <begin position="669"/>
        <end position="701"/>
    </location>
</feature>
<feature type="chain" id="PRO_5035273649" description="Cadherin domain-containing protein" evidence="2">
    <location>
        <begin position="22"/>
        <end position="932"/>
    </location>
</feature>
<reference evidence="3" key="1">
    <citation type="submission" date="2019-06" db="EMBL/GenBank/DDBJ databases">
        <authorList>
            <person name="Zheng W."/>
        </authorList>
    </citation>
    <scope>NUCLEOTIDE SEQUENCE</scope>
    <source>
        <strain evidence="3">QDHG01</strain>
    </source>
</reference>
<keyword evidence="2" id="KW-0732">Signal</keyword>
<evidence type="ECO:0000256" key="2">
    <source>
        <dbReference type="SAM" id="SignalP"/>
    </source>
</evidence>
<dbReference type="Proteomes" id="UP000785679">
    <property type="component" value="Unassembled WGS sequence"/>
</dbReference>
<dbReference type="OrthoDB" id="327661at2759"/>
<feature type="signal peptide" evidence="2">
    <location>
        <begin position="1"/>
        <end position="21"/>
    </location>
</feature>
<evidence type="ECO:0000313" key="3">
    <source>
        <dbReference type="EMBL" id="TNV86570.1"/>
    </source>
</evidence>
<dbReference type="InterPro" id="IPR011047">
    <property type="entry name" value="Quinoprotein_ADH-like_sf"/>
</dbReference>